<accession>A0A6J6FUG1</accession>
<gene>
    <name evidence="1" type="ORF">UFOPK1826_00074</name>
    <name evidence="2" type="ORF">UFOPK2292_00301</name>
    <name evidence="3" type="ORF">UFOPK2855_00662</name>
</gene>
<evidence type="ECO:0000313" key="1">
    <source>
        <dbReference type="EMBL" id="CAB4591319.1"/>
    </source>
</evidence>
<protein>
    <submittedName>
        <fullName evidence="1">Unannotated protein</fullName>
    </submittedName>
</protein>
<organism evidence="1">
    <name type="scientific">freshwater metagenome</name>
    <dbReference type="NCBI Taxonomy" id="449393"/>
    <lineage>
        <taxon>unclassified sequences</taxon>
        <taxon>metagenomes</taxon>
        <taxon>ecological metagenomes</taxon>
    </lineage>
</organism>
<proteinExistence type="predicted"/>
<reference evidence="1" key="1">
    <citation type="submission" date="2020-05" db="EMBL/GenBank/DDBJ databases">
        <authorList>
            <person name="Chiriac C."/>
            <person name="Salcher M."/>
            <person name="Ghai R."/>
            <person name="Kavagutti S V."/>
        </authorList>
    </citation>
    <scope>NUCLEOTIDE SEQUENCE</scope>
</reference>
<sequence>MPIVGGIAGFILLFGVTWILASTSTKNRQSQPQTVPQTFEIGEVKDVAKSIDQDGPILYPDLRDATGKRSIVIDHTGTNPAKGWQVYYAYPADRTETCLVGHLKKSRDFKDCEGRTIAVEQLKLPLDVRPIVENLKTLLIDLRAG</sequence>
<dbReference type="EMBL" id="CAEZWU010000029">
    <property type="protein sequence ID" value="CAB4661649.1"/>
    <property type="molecule type" value="Genomic_DNA"/>
</dbReference>
<dbReference type="EMBL" id="CAEZZK010000114">
    <property type="protein sequence ID" value="CAB4760979.1"/>
    <property type="molecule type" value="Genomic_DNA"/>
</dbReference>
<dbReference type="EMBL" id="CAEZUN010000005">
    <property type="protein sequence ID" value="CAB4591319.1"/>
    <property type="molecule type" value="Genomic_DNA"/>
</dbReference>
<name>A0A6J6FUG1_9ZZZZ</name>
<evidence type="ECO:0000313" key="3">
    <source>
        <dbReference type="EMBL" id="CAB4760979.1"/>
    </source>
</evidence>
<evidence type="ECO:0000313" key="2">
    <source>
        <dbReference type="EMBL" id="CAB4661649.1"/>
    </source>
</evidence>
<dbReference type="AlphaFoldDB" id="A0A6J6FUG1"/>